<evidence type="ECO:0000259" key="1">
    <source>
        <dbReference type="PROSITE" id="PS51480"/>
    </source>
</evidence>
<protein>
    <recommendedName>
        <fullName evidence="1">DhaL domain-containing protein</fullName>
    </recommendedName>
</protein>
<dbReference type="Pfam" id="PF13684">
    <property type="entry name" value="FakA-like_C"/>
    <property type="match status" value="1"/>
</dbReference>
<name>W7CY35_9LIST</name>
<dbReference type="InterPro" id="IPR004007">
    <property type="entry name" value="DhaL_dom"/>
</dbReference>
<dbReference type="InterPro" id="IPR019986">
    <property type="entry name" value="YloV-like"/>
</dbReference>
<evidence type="ECO:0000313" key="2">
    <source>
        <dbReference type="EMBL" id="EUJ41847.1"/>
    </source>
</evidence>
<comment type="caution">
    <text evidence="2">The sequence shown here is derived from an EMBL/GenBank/DDBJ whole genome shotgun (WGS) entry which is preliminary data.</text>
</comment>
<proteinExistence type="predicted"/>
<dbReference type="SMART" id="SM01121">
    <property type="entry name" value="Dak1_2"/>
    <property type="match status" value="1"/>
</dbReference>
<dbReference type="PATRIC" id="fig|1265861.3.peg.392"/>
<evidence type="ECO:0000313" key="3">
    <source>
        <dbReference type="Proteomes" id="UP000019243"/>
    </source>
</evidence>
<dbReference type="AlphaFoldDB" id="W7CY35"/>
<dbReference type="Pfam" id="PF02734">
    <property type="entry name" value="Dak2"/>
    <property type="match status" value="1"/>
</dbReference>
<dbReference type="PANTHER" id="PTHR33434:SF4">
    <property type="entry name" value="PHOSPHATASE PROTEIN"/>
    <property type="match status" value="1"/>
</dbReference>
<dbReference type="NCBIfam" id="TIGR03599">
    <property type="entry name" value="YloV"/>
    <property type="match status" value="1"/>
</dbReference>
<dbReference type="InterPro" id="IPR048394">
    <property type="entry name" value="FakA-like_M"/>
</dbReference>
<dbReference type="STRING" id="1265861.BCAMP_02020"/>
<keyword evidence="3" id="KW-1185">Reference proteome</keyword>
<dbReference type="Gene3D" id="1.25.40.340">
    <property type="match status" value="1"/>
</dbReference>
<dbReference type="Pfam" id="PF21645">
    <property type="entry name" value="FakA-like_M"/>
    <property type="match status" value="1"/>
</dbReference>
<dbReference type="SUPFAM" id="SSF101473">
    <property type="entry name" value="DhaL-like"/>
    <property type="match status" value="1"/>
</dbReference>
<dbReference type="PROSITE" id="PS51480">
    <property type="entry name" value="DHAL"/>
    <property type="match status" value="1"/>
</dbReference>
<dbReference type="EMBL" id="AODH01000007">
    <property type="protein sequence ID" value="EUJ41847.1"/>
    <property type="molecule type" value="Genomic_DNA"/>
</dbReference>
<reference evidence="2 3" key="1">
    <citation type="submission" date="2012-12" db="EMBL/GenBank/DDBJ databases">
        <title>Novel taxa of Listeriaceae from agricultural environments in the United States.</title>
        <authorList>
            <person name="den Bakker H.C."/>
            <person name="Allred A."/>
            <person name="Warchocki S."/>
            <person name="Wright E.M."/>
            <person name="Burrell A."/>
            <person name="Nightingale K.K."/>
            <person name="Kephart D."/>
            <person name="Wiedmann M."/>
        </authorList>
    </citation>
    <scope>NUCLEOTIDE SEQUENCE [LARGE SCALE GENOMIC DNA]</scope>
    <source>
        <strain evidence="2 3">FSL F6-1037</strain>
    </source>
</reference>
<dbReference type="RefSeq" id="WP_035313211.1">
    <property type="nucleotide sequence ID" value="NZ_AODH01000007.1"/>
</dbReference>
<dbReference type="GO" id="GO:0006071">
    <property type="term" value="P:glycerol metabolic process"/>
    <property type="evidence" value="ECO:0007669"/>
    <property type="project" value="InterPro"/>
</dbReference>
<dbReference type="SMART" id="SM01120">
    <property type="entry name" value="Dak2"/>
    <property type="match status" value="1"/>
</dbReference>
<dbReference type="InterPro" id="IPR050270">
    <property type="entry name" value="DegV_domain_contain"/>
</dbReference>
<gene>
    <name evidence="2" type="ORF">BCAMP_02020</name>
</gene>
<dbReference type="GO" id="GO:0004371">
    <property type="term" value="F:glycerone kinase activity"/>
    <property type="evidence" value="ECO:0007669"/>
    <property type="project" value="InterPro"/>
</dbReference>
<organism evidence="2 3">
    <name type="scientific">Brochothrix campestris FSL F6-1037</name>
    <dbReference type="NCBI Taxonomy" id="1265861"/>
    <lineage>
        <taxon>Bacteria</taxon>
        <taxon>Bacillati</taxon>
        <taxon>Bacillota</taxon>
        <taxon>Bacilli</taxon>
        <taxon>Bacillales</taxon>
        <taxon>Listeriaceae</taxon>
        <taxon>Brochothrix</taxon>
    </lineage>
</organism>
<dbReference type="InterPro" id="IPR033470">
    <property type="entry name" value="FakA-like_C"/>
</dbReference>
<accession>W7CY35</accession>
<dbReference type="Proteomes" id="UP000019243">
    <property type="component" value="Unassembled WGS sequence"/>
</dbReference>
<dbReference type="InterPro" id="IPR036117">
    <property type="entry name" value="DhaL_dom_sf"/>
</dbReference>
<feature type="domain" description="DhaL" evidence="1">
    <location>
        <begin position="9"/>
        <end position="202"/>
    </location>
</feature>
<sequence length="550" mass="58333">MIIKTINGDKLAAMIAQGAVQLAANAEYVNSLNVFPVPDGDTGSNMSMTLTSGTEEVAKFDHTTVAQVGKHLSKGLLMGARGNSGVILSQLFRGFSKTIEDKTEINASGLAAAFDNGVKTAYKAVMKPVEGTILTVARLAAEAGVVAVESGIEDVVELMTIIAEAGEVALASTPDLLPVLKEVGVVDSGGQGLQIVYNAFLAELKGEAQAEALKPTSLSNLVTIEHENTVNEYMNPEDIKFGYCTEIMVSINNIDEKPFDEEEFRNTLAEYGDSLIVIADDEVAKVHVHSNTPGQVIDYGQSFGPLLKIKVDNMREQNSNLQDKQQTQAPQKDVAVVAVSSGAGLDTIFKSLNVDVIVSGGQTMNPSTADLLAAVKEANAKHVIILPNNKNIVMAAEQAVELAEEAQVAVVKSKTIQQGLVACFAYMPEASFSENQAAMSIALENVSSGAITTAVRDTEIKGVTIAKDDFMGIVDGTIVLSEQDREVVALATLSQMIDEDSEIVTIIVGEEATVATAEALATKIAAQFEDVEIEVKEGNQAVYPYLFAVE</sequence>
<dbReference type="PANTHER" id="PTHR33434">
    <property type="entry name" value="DEGV DOMAIN-CONTAINING PROTEIN DR_1986-RELATED"/>
    <property type="match status" value="1"/>
</dbReference>